<proteinExistence type="predicted"/>
<reference evidence="1 2" key="1">
    <citation type="submission" date="2020-05" db="EMBL/GenBank/DDBJ databases">
        <title>Aquincola sp. isolate from soil.</title>
        <authorList>
            <person name="Han J."/>
            <person name="Kim D.-U."/>
        </authorList>
    </citation>
    <scope>NUCLEOTIDE SEQUENCE [LARGE SCALE GENOMIC DNA]</scope>
    <source>
        <strain evidence="1 2">S2</strain>
    </source>
</reference>
<dbReference type="Proteomes" id="UP000737171">
    <property type="component" value="Unassembled WGS sequence"/>
</dbReference>
<dbReference type="EMBL" id="JABRWJ010000003">
    <property type="protein sequence ID" value="NRF67824.1"/>
    <property type="molecule type" value="Genomic_DNA"/>
</dbReference>
<accession>A0ABX2EGV7</accession>
<keyword evidence="2" id="KW-1185">Reference proteome</keyword>
<organism evidence="1 2">
    <name type="scientific">Pseudaquabacterium terrae</name>
    <dbReference type="NCBI Taxonomy" id="2732868"/>
    <lineage>
        <taxon>Bacteria</taxon>
        <taxon>Pseudomonadati</taxon>
        <taxon>Pseudomonadota</taxon>
        <taxon>Betaproteobacteria</taxon>
        <taxon>Burkholderiales</taxon>
        <taxon>Sphaerotilaceae</taxon>
        <taxon>Pseudaquabacterium</taxon>
    </lineage>
</organism>
<evidence type="ECO:0008006" key="3">
    <source>
        <dbReference type="Google" id="ProtNLM"/>
    </source>
</evidence>
<gene>
    <name evidence="1" type="ORF">HLB44_12595</name>
</gene>
<sequence length="109" mass="12435">MGHSDFKALGAARDAAILGCFEAYLLHQEVSSSGRTTLLDAARRFLHWIEGGDDLVDRLHAADASDELWRIREKFLRADCPDRDCRHDVRAHLNQFLRFLVPMRGYHSG</sequence>
<protein>
    <recommendedName>
        <fullName evidence="3">Core-binding (CB) domain-containing protein</fullName>
    </recommendedName>
</protein>
<name>A0ABX2EGV7_9BURK</name>
<evidence type="ECO:0000313" key="2">
    <source>
        <dbReference type="Proteomes" id="UP000737171"/>
    </source>
</evidence>
<dbReference type="RefSeq" id="WP_173122907.1">
    <property type="nucleotide sequence ID" value="NZ_JABRWJ010000003.1"/>
</dbReference>
<comment type="caution">
    <text evidence="1">The sequence shown here is derived from an EMBL/GenBank/DDBJ whole genome shotgun (WGS) entry which is preliminary data.</text>
</comment>
<evidence type="ECO:0000313" key="1">
    <source>
        <dbReference type="EMBL" id="NRF67824.1"/>
    </source>
</evidence>